<keyword evidence="5" id="KW-1185">Reference proteome</keyword>
<protein>
    <submittedName>
        <fullName evidence="4">Uncharacterized protein</fullName>
    </submittedName>
</protein>
<proteinExistence type="predicted"/>
<organism evidence="4 5">
    <name type="scientific">Roseibacillus persicicus</name>
    <dbReference type="NCBI Taxonomy" id="454148"/>
    <lineage>
        <taxon>Bacteria</taxon>
        <taxon>Pseudomonadati</taxon>
        <taxon>Verrucomicrobiota</taxon>
        <taxon>Verrucomicrobiia</taxon>
        <taxon>Verrucomicrobiales</taxon>
        <taxon>Verrucomicrobiaceae</taxon>
        <taxon>Roseibacillus</taxon>
    </lineage>
</organism>
<dbReference type="Gene3D" id="2.60.120.10">
    <property type="entry name" value="Jelly Rolls"/>
    <property type="match status" value="1"/>
</dbReference>
<sequence length="241" mass="27151">MDDYDRRHFIRTSLPGFLGLGMALPQLTAFATRANACNGRLPSDGAINWDAFLEGIEKEAAKQHLDSWSEAAYVEAARKMAARLNLRDPLLEDAFKKAQRGLGNGRVDFEPLEKQRDFHVTLLQFEKDEAISHHNHPEMTGVILCASGEIEVWNYDLLGEKAEEESVLLEETGHDLLAKGKVSTLTSQARNIHSLKAKELTQLVDIFAPPYNKDRIEKSSWFDVDPEPFQGKGKIHLAKKR</sequence>
<dbReference type="GO" id="GO:0016702">
    <property type="term" value="F:oxidoreductase activity, acting on single donors with incorporation of molecular oxygen, incorporation of two atoms of oxygen"/>
    <property type="evidence" value="ECO:0007669"/>
    <property type="project" value="InterPro"/>
</dbReference>
<dbReference type="Pfam" id="PF07847">
    <property type="entry name" value="PCO_ADO"/>
    <property type="match status" value="1"/>
</dbReference>
<comment type="caution">
    <text evidence="4">The sequence shown here is derived from an EMBL/GenBank/DDBJ whole genome shotgun (WGS) entry which is preliminary data.</text>
</comment>
<accession>A0A918TY18</accession>
<dbReference type="EMBL" id="BMXI01000021">
    <property type="protein sequence ID" value="GHC66619.1"/>
    <property type="molecule type" value="Genomic_DNA"/>
</dbReference>
<dbReference type="InterPro" id="IPR011051">
    <property type="entry name" value="RmlC_Cupin_sf"/>
</dbReference>
<dbReference type="InterPro" id="IPR006311">
    <property type="entry name" value="TAT_signal"/>
</dbReference>
<dbReference type="RefSeq" id="WP_189573996.1">
    <property type="nucleotide sequence ID" value="NZ_BMXI01000021.1"/>
</dbReference>
<dbReference type="GO" id="GO:0046872">
    <property type="term" value="F:metal ion binding"/>
    <property type="evidence" value="ECO:0007669"/>
    <property type="project" value="UniProtKB-KW"/>
</dbReference>
<evidence type="ECO:0000313" key="5">
    <source>
        <dbReference type="Proteomes" id="UP000644507"/>
    </source>
</evidence>
<keyword evidence="2" id="KW-0560">Oxidoreductase</keyword>
<dbReference type="AlphaFoldDB" id="A0A918TY18"/>
<dbReference type="InterPro" id="IPR014710">
    <property type="entry name" value="RmlC-like_jellyroll"/>
</dbReference>
<evidence type="ECO:0000256" key="2">
    <source>
        <dbReference type="ARBA" id="ARBA00023002"/>
    </source>
</evidence>
<evidence type="ECO:0000256" key="1">
    <source>
        <dbReference type="ARBA" id="ARBA00022723"/>
    </source>
</evidence>
<reference evidence="4" key="1">
    <citation type="journal article" date="2014" name="Int. J. Syst. Evol. Microbiol.">
        <title>Complete genome sequence of Corynebacterium casei LMG S-19264T (=DSM 44701T), isolated from a smear-ripened cheese.</title>
        <authorList>
            <consortium name="US DOE Joint Genome Institute (JGI-PGF)"/>
            <person name="Walter F."/>
            <person name="Albersmeier A."/>
            <person name="Kalinowski J."/>
            <person name="Ruckert C."/>
        </authorList>
    </citation>
    <scope>NUCLEOTIDE SEQUENCE</scope>
    <source>
        <strain evidence="4">KCTC 12988</strain>
    </source>
</reference>
<dbReference type="InterPro" id="IPR012864">
    <property type="entry name" value="PCO/ADO"/>
</dbReference>
<evidence type="ECO:0000256" key="3">
    <source>
        <dbReference type="ARBA" id="ARBA00023004"/>
    </source>
</evidence>
<dbReference type="PROSITE" id="PS51318">
    <property type="entry name" value="TAT"/>
    <property type="match status" value="1"/>
</dbReference>
<dbReference type="Proteomes" id="UP000644507">
    <property type="component" value="Unassembled WGS sequence"/>
</dbReference>
<evidence type="ECO:0000313" key="4">
    <source>
        <dbReference type="EMBL" id="GHC66619.1"/>
    </source>
</evidence>
<dbReference type="SUPFAM" id="SSF51182">
    <property type="entry name" value="RmlC-like cupins"/>
    <property type="match status" value="1"/>
</dbReference>
<name>A0A918TY18_9BACT</name>
<gene>
    <name evidence="4" type="ORF">GCM10007100_38190</name>
</gene>
<keyword evidence="1" id="KW-0479">Metal-binding</keyword>
<reference evidence="4" key="2">
    <citation type="submission" date="2020-09" db="EMBL/GenBank/DDBJ databases">
        <authorList>
            <person name="Sun Q."/>
            <person name="Kim S."/>
        </authorList>
    </citation>
    <scope>NUCLEOTIDE SEQUENCE</scope>
    <source>
        <strain evidence="4">KCTC 12988</strain>
    </source>
</reference>
<keyword evidence="3" id="KW-0408">Iron</keyword>